<reference evidence="5" key="1">
    <citation type="submission" date="2023-02" db="EMBL/GenBank/DDBJ databases">
        <title>Actinomadura rubrobrunea NBRC 14622.</title>
        <authorList>
            <person name="Ichikawa N."/>
            <person name="Sato H."/>
            <person name="Tonouchi N."/>
        </authorList>
    </citation>
    <scope>NUCLEOTIDE SEQUENCE</scope>
    <source>
        <strain evidence="5">NBRC 14622</strain>
    </source>
</reference>
<gene>
    <name evidence="5" type="ORF">Arub01_08680</name>
</gene>
<sequence length="159" mass="17382">MSGKPCLFCEIVKGERPAHLVLETADAVAFLDARPLFKGHTLLVPREHIETLPDLPEHMLGPFFAHARRLAMAMETALGAAGSFVAMNNKVSQSVPHLHVHVVPRNRKDGLRGFFWPRHKYASDEEAAAYAARLRDALGRGSAVARDDGAGVAQRAPQE</sequence>
<dbReference type="PANTHER" id="PTHR46648">
    <property type="entry name" value="HIT FAMILY PROTEIN 1"/>
    <property type="match status" value="1"/>
</dbReference>
<proteinExistence type="predicted"/>
<evidence type="ECO:0000256" key="3">
    <source>
        <dbReference type="PROSITE-ProRule" id="PRU00464"/>
    </source>
</evidence>
<dbReference type="PANTHER" id="PTHR46648:SF1">
    <property type="entry name" value="ADENOSINE 5'-MONOPHOSPHORAMIDASE HNT1"/>
    <property type="match status" value="1"/>
</dbReference>
<protein>
    <recommendedName>
        <fullName evidence="4">HIT domain-containing protein</fullName>
    </recommendedName>
</protein>
<feature type="short sequence motif" description="Histidine triad motif" evidence="2 3">
    <location>
        <begin position="97"/>
        <end position="101"/>
    </location>
</feature>
<dbReference type="InterPro" id="IPR036265">
    <property type="entry name" value="HIT-like_sf"/>
</dbReference>
<feature type="domain" description="HIT" evidence="4">
    <location>
        <begin position="7"/>
        <end position="112"/>
    </location>
</feature>
<dbReference type="PROSITE" id="PS51084">
    <property type="entry name" value="HIT_2"/>
    <property type="match status" value="1"/>
</dbReference>
<dbReference type="GO" id="GO:0009117">
    <property type="term" value="P:nucleotide metabolic process"/>
    <property type="evidence" value="ECO:0007669"/>
    <property type="project" value="TreeGrafter"/>
</dbReference>
<evidence type="ECO:0000259" key="4">
    <source>
        <dbReference type="PROSITE" id="PS51084"/>
    </source>
</evidence>
<comment type="caution">
    <text evidence="5">The sequence shown here is derived from an EMBL/GenBank/DDBJ whole genome shotgun (WGS) entry which is preliminary data.</text>
</comment>
<dbReference type="RefSeq" id="WP_106258645.1">
    <property type="nucleotide sequence ID" value="NZ_BSRZ01000001.1"/>
</dbReference>
<evidence type="ECO:0000256" key="1">
    <source>
        <dbReference type="PIRSR" id="PIRSR601310-1"/>
    </source>
</evidence>
<dbReference type="PRINTS" id="PR00332">
    <property type="entry name" value="HISTRIAD"/>
</dbReference>
<dbReference type="AlphaFoldDB" id="A0A9W6PQ90"/>
<evidence type="ECO:0000256" key="2">
    <source>
        <dbReference type="PIRSR" id="PIRSR601310-3"/>
    </source>
</evidence>
<organism evidence="5 6">
    <name type="scientific">Actinomadura rubrobrunea</name>
    <dbReference type="NCBI Taxonomy" id="115335"/>
    <lineage>
        <taxon>Bacteria</taxon>
        <taxon>Bacillati</taxon>
        <taxon>Actinomycetota</taxon>
        <taxon>Actinomycetes</taxon>
        <taxon>Streptosporangiales</taxon>
        <taxon>Thermomonosporaceae</taxon>
        <taxon>Actinomadura</taxon>
    </lineage>
</organism>
<dbReference type="InterPro" id="IPR001310">
    <property type="entry name" value="Histidine_triad_HIT"/>
</dbReference>
<dbReference type="SUPFAM" id="SSF54197">
    <property type="entry name" value="HIT-like"/>
    <property type="match status" value="1"/>
</dbReference>
<name>A0A9W6PQ90_9ACTN</name>
<accession>A0A9W6PQ90</accession>
<keyword evidence="6" id="KW-1185">Reference proteome</keyword>
<dbReference type="InterPro" id="IPR011146">
    <property type="entry name" value="HIT-like"/>
</dbReference>
<feature type="active site" description="Tele-AMP-histidine intermediate" evidence="1">
    <location>
        <position position="99"/>
    </location>
</feature>
<dbReference type="EMBL" id="BSRZ01000001">
    <property type="protein sequence ID" value="GLW62624.1"/>
    <property type="molecule type" value="Genomic_DNA"/>
</dbReference>
<dbReference type="Proteomes" id="UP001165124">
    <property type="component" value="Unassembled WGS sequence"/>
</dbReference>
<evidence type="ECO:0000313" key="5">
    <source>
        <dbReference type="EMBL" id="GLW62624.1"/>
    </source>
</evidence>
<dbReference type="Pfam" id="PF01230">
    <property type="entry name" value="HIT"/>
    <property type="match status" value="1"/>
</dbReference>
<dbReference type="GO" id="GO:0003824">
    <property type="term" value="F:catalytic activity"/>
    <property type="evidence" value="ECO:0007669"/>
    <property type="project" value="InterPro"/>
</dbReference>
<dbReference type="Gene3D" id="3.30.428.10">
    <property type="entry name" value="HIT-like"/>
    <property type="match status" value="1"/>
</dbReference>
<evidence type="ECO:0000313" key="6">
    <source>
        <dbReference type="Proteomes" id="UP001165124"/>
    </source>
</evidence>